<gene>
    <name evidence="1" type="ORF">Anas_11942</name>
</gene>
<evidence type="ECO:0000313" key="2">
    <source>
        <dbReference type="Proteomes" id="UP000326759"/>
    </source>
</evidence>
<protein>
    <submittedName>
        <fullName evidence="1">Uncharacterized protein</fullName>
    </submittedName>
</protein>
<dbReference type="PANTHER" id="PTHR47412">
    <property type="entry name" value="FI01434P-RELATED"/>
    <property type="match status" value="1"/>
</dbReference>
<name>A0A5N5SPX3_9CRUS</name>
<dbReference type="AlphaFoldDB" id="A0A5N5SPX3"/>
<comment type="caution">
    <text evidence="1">The sequence shown here is derived from an EMBL/GenBank/DDBJ whole genome shotgun (WGS) entry which is preliminary data.</text>
</comment>
<organism evidence="1 2">
    <name type="scientific">Armadillidium nasatum</name>
    <dbReference type="NCBI Taxonomy" id="96803"/>
    <lineage>
        <taxon>Eukaryota</taxon>
        <taxon>Metazoa</taxon>
        <taxon>Ecdysozoa</taxon>
        <taxon>Arthropoda</taxon>
        <taxon>Crustacea</taxon>
        <taxon>Multicrustacea</taxon>
        <taxon>Malacostraca</taxon>
        <taxon>Eumalacostraca</taxon>
        <taxon>Peracarida</taxon>
        <taxon>Isopoda</taxon>
        <taxon>Oniscidea</taxon>
        <taxon>Crinocheta</taxon>
        <taxon>Armadillidiidae</taxon>
        <taxon>Armadillidium</taxon>
    </lineage>
</organism>
<dbReference type="OrthoDB" id="9974378at2759"/>
<proteinExistence type="predicted"/>
<evidence type="ECO:0000313" key="1">
    <source>
        <dbReference type="EMBL" id="KAB7496096.1"/>
    </source>
</evidence>
<dbReference type="EMBL" id="SEYY01021774">
    <property type="protein sequence ID" value="KAB7496096.1"/>
    <property type="molecule type" value="Genomic_DNA"/>
</dbReference>
<accession>A0A5N5SPX3</accession>
<reference evidence="1 2" key="1">
    <citation type="journal article" date="2019" name="PLoS Biol.">
        <title>Sex chromosomes control vertical transmission of feminizing Wolbachia symbionts in an isopod.</title>
        <authorList>
            <person name="Becking T."/>
            <person name="Chebbi M.A."/>
            <person name="Giraud I."/>
            <person name="Moumen B."/>
            <person name="Laverre T."/>
            <person name="Caubet Y."/>
            <person name="Peccoud J."/>
            <person name="Gilbert C."/>
            <person name="Cordaux R."/>
        </authorList>
    </citation>
    <scope>NUCLEOTIDE SEQUENCE [LARGE SCALE GENOMIC DNA]</scope>
    <source>
        <strain evidence="1">ANa2</strain>
        <tissue evidence="1">Whole body excluding digestive tract and cuticle</tissue>
    </source>
</reference>
<dbReference type="Proteomes" id="UP000326759">
    <property type="component" value="Unassembled WGS sequence"/>
</dbReference>
<dbReference type="Pfam" id="PF13896">
    <property type="entry name" value="Glyco_transf_49"/>
    <property type="match status" value="1"/>
</dbReference>
<sequence length="98" mass="11448">MLPEMLPNQIQQLSFTLRQILSCILPLTSFQSYIMCLMDYEYHVLDNAFIIHKPGIKVRDKKVLKSSVVEKQKTLIKTIIKEECDKIYGMRDGCIIVR</sequence>
<keyword evidence="2" id="KW-1185">Reference proteome</keyword>
<dbReference type="PANTHER" id="PTHR47412:SF1">
    <property type="entry name" value="FI01434P-RELATED"/>
    <property type="match status" value="1"/>
</dbReference>